<sequence>MTDHVYRVTEIVGTSPDGVDAAIRSGLARAGKTLRNIDWFEVVSVRGHLEDSQIHHFQVTLKVGFRLDDE</sequence>
<protein>
    <submittedName>
        <fullName evidence="1">Dodecin family protein</fullName>
    </submittedName>
</protein>
<gene>
    <name evidence="1" type="ORF">GCM10009777_02130</name>
</gene>
<dbReference type="InterPro" id="IPR050049">
    <property type="entry name" value="Dodecin_bact"/>
</dbReference>
<dbReference type="RefSeq" id="WP_344057687.1">
    <property type="nucleotide sequence ID" value="NZ_BAAAOH010000001.1"/>
</dbReference>
<keyword evidence="2" id="KW-1185">Reference proteome</keyword>
<dbReference type="Proteomes" id="UP001500326">
    <property type="component" value="Unassembled WGS sequence"/>
</dbReference>
<dbReference type="PANTHER" id="PTHR39324">
    <property type="entry name" value="CALCIUM DODECIN"/>
    <property type="match status" value="1"/>
</dbReference>
<accession>A0ABN2RRB1</accession>
<dbReference type="PANTHER" id="PTHR39324:SF1">
    <property type="entry name" value="CALCIUM DODECIN"/>
    <property type="match status" value="1"/>
</dbReference>
<name>A0ABN2RRB1_9MICO</name>
<dbReference type="InterPro" id="IPR009923">
    <property type="entry name" value="Dodecin"/>
</dbReference>
<dbReference type="SUPFAM" id="SSF89807">
    <property type="entry name" value="Dodecin-like"/>
    <property type="match status" value="1"/>
</dbReference>
<dbReference type="InterPro" id="IPR036694">
    <property type="entry name" value="Dodecin-like_sf"/>
</dbReference>
<organism evidence="1 2">
    <name type="scientific">Microbacterium pumilum</name>
    <dbReference type="NCBI Taxonomy" id="344165"/>
    <lineage>
        <taxon>Bacteria</taxon>
        <taxon>Bacillati</taxon>
        <taxon>Actinomycetota</taxon>
        <taxon>Actinomycetes</taxon>
        <taxon>Micrococcales</taxon>
        <taxon>Microbacteriaceae</taxon>
        <taxon>Microbacterium</taxon>
    </lineage>
</organism>
<dbReference type="EMBL" id="BAAAOH010000001">
    <property type="protein sequence ID" value="GAA1973579.1"/>
    <property type="molecule type" value="Genomic_DNA"/>
</dbReference>
<dbReference type="InterPro" id="IPR025543">
    <property type="entry name" value="Dodecin-like"/>
</dbReference>
<reference evidence="1 2" key="1">
    <citation type="journal article" date="2019" name="Int. J. Syst. Evol. Microbiol.">
        <title>The Global Catalogue of Microorganisms (GCM) 10K type strain sequencing project: providing services to taxonomists for standard genome sequencing and annotation.</title>
        <authorList>
            <consortium name="The Broad Institute Genomics Platform"/>
            <consortium name="The Broad Institute Genome Sequencing Center for Infectious Disease"/>
            <person name="Wu L."/>
            <person name="Ma J."/>
        </authorList>
    </citation>
    <scope>NUCLEOTIDE SEQUENCE [LARGE SCALE GENOMIC DNA]</scope>
    <source>
        <strain evidence="1 2">JCM 14902</strain>
    </source>
</reference>
<evidence type="ECO:0000313" key="1">
    <source>
        <dbReference type="EMBL" id="GAA1973579.1"/>
    </source>
</evidence>
<proteinExistence type="predicted"/>
<evidence type="ECO:0000313" key="2">
    <source>
        <dbReference type="Proteomes" id="UP001500326"/>
    </source>
</evidence>
<dbReference type="Pfam" id="PF07311">
    <property type="entry name" value="Dodecin"/>
    <property type="match status" value="1"/>
</dbReference>
<comment type="caution">
    <text evidence="1">The sequence shown here is derived from an EMBL/GenBank/DDBJ whole genome shotgun (WGS) entry which is preliminary data.</text>
</comment>
<dbReference type="NCBIfam" id="NF043052">
    <property type="entry name" value="DodecBact"/>
    <property type="match status" value="1"/>
</dbReference>
<dbReference type="Gene3D" id="3.30.1660.10">
    <property type="entry name" value="Flavin-binding protein dodecin"/>
    <property type="match status" value="1"/>
</dbReference>